<name>A0A973W017_9BRAD</name>
<evidence type="ECO:0000256" key="1">
    <source>
        <dbReference type="SAM" id="MobiDB-lite"/>
    </source>
</evidence>
<dbReference type="Pfam" id="PF11300">
    <property type="entry name" value="DUF3102"/>
    <property type="match status" value="1"/>
</dbReference>
<evidence type="ECO:0000313" key="2">
    <source>
        <dbReference type="EMBL" id="NVI44973.1"/>
    </source>
</evidence>
<protein>
    <submittedName>
        <fullName evidence="2">DUF3102 domain-containing protein</fullName>
    </submittedName>
</protein>
<proteinExistence type="predicted"/>
<gene>
    <name evidence="2" type="ORF">HAP48_018850</name>
</gene>
<dbReference type="AlphaFoldDB" id="A0A973W017"/>
<feature type="region of interest" description="Disordered" evidence="1">
    <location>
        <begin position="204"/>
        <end position="225"/>
    </location>
</feature>
<dbReference type="InterPro" id="IPR021451">
    <property type="entry name" value="DUF3102"/>
</dbReference>
<dbReference type="EMBL" id="JAAOLE020000001">
    <property type="protein sequence ID" value="NVI44973.1"/>
    <property type="molecule type" value="Genomic_DNA"/>
</dbReference>
<reference evidence="2" key="1">
    <citation type="submission" date="2020-06" db="EMBL/GenBank/DDBJ databases">
        <title>Whole Genome Sequence of Bradyrhizobium sp. Strain 1S1.</title>
        <authorList>
            <person name="Bromfield E.S.P."/>
            <person name="Cloutier S."/>
        </authorList>
    </citation>
    <scope>NUCLEOTIDE SEQUENCE [LARGE SCALE GENOMIC DNA]</scope>
    <source>
        <strain evidence="2">1S1</strain>
    </source>
</reference>
<accession>A0A973W017</accession>
<comment type="caution">
    <text evidence="2">The sequence shown here is derived from an EMBL/GenBank/DDBJ whole genome shotgun (WGS) entry which is preliminary data.</text>
</comment>
<organism evidence="2">
    <name type="scientific">Bradyrhizobium septentrionale</name>
    <dbReference type="NCBI Taxonomy" id="1404411"/>
    <lineage>
        <taxon>Bacteria</taxon>
        <taxon>Pseudomonadati</taxon>
        <taxon>Pseudomonadota</taxon>
        <taxon>Alphaproteobacteria</taxon>
        <taxon>Hyphomicrobiales</taxon>
        <taxon>Nitrobacteraceae</taxon>
        <taxon>Bradyrhizobium</taxon>
    </lineage>
</organism>
<sequence length="297" mass="32837">MQGQTAELLPVATSDEIALAEHAAVIRTLGKRVVADIIEIGRRLTQAKQIAGHGNWLPWLKQEFGWTDDTALNFMRVAELAKSRNIRDLTLPVSGLYSLAAPSTPDEARQDIIARAEAGEHLSVEDVRCIIEEARAKDGATHERAITDLRAEIARREQAVRAEYEGKLVLDPAKLQAEIATAIDKAVKPLEKDLEKAQRKLATANEQLQAKRTADPPSGPKIDSGMSLASTSAMLAIRHLVEKLDALTPKQMVHIEVLSAKHTQQTPADRLGKSRDEAMRVVRWLNEFIAMEWEGDK</sequence>